<gene>
    <name evidence="1" type="ORF">NCTC11801_01258</name>
</gene>
<dbReference type="SUPFAM" id="SSF53187">
    <property type="entry name" value="Zn-dependent exopeptidases"/>
    <property type="match status" value="1"/>
</dbReference>
<proteinExistence type="predicted"/>
<dbReference type="EMBL" id="UGTZ01000001">
    <property type="protein sequence ID" value="SUC30332.1"/>
    <property type="molecule type" value="Genomic_DNA"/>
</dbReference>
<dbReference type="Proteomes" id="UP000254208">
    <property type="component" value="Unassembled WGS sequence"/>
</dbReference>
<dbReference type="Gene3D" id="3.40.630.10">
    <property type="entry name" value="Zn peptidases"/>
    <property type="match status" value="1"/>
</dbReference>
<sequence length="83" mass="9072">MIYDAAAAFLPTEQIDANGKPMTGSEDFSYMINATKDKLGAMYFLGSGNQAKGINNYLHANPYFVDDDCLLIGAQIFINIATR</sequence>
<protein>
    <submittedName>
        <fullName evidence="1">Uncharacterized protein</fullName>
    </submittedName>
</protein>
<evidence type="ECO:0000313" key="2">
    <source>
        <dbReference type="Proteomes" id="UP000254208"/>
    </source>
</evidence>
<name>A0A379FP07_PRORE</name>
<evidence type="ECO:0000313" key="1">
    <source>
        <dbReference type="EMBL" id="SUC30332.1"/>
    </source>
</evidence>
<dbReference type="AlphaFoldDB" id="A0A379FP07"/>
<reference evidence="1 2" key="1">
    <citation type="submission" date="2018-06" db="EMBL/GenBank/DDBJ databases">
        <authorList>
            <consortium name="Pathogen Informatics"/>
            <person name="Doyle S."/>
        </authorList>
    </citation>
    <scope>NUCLEOTIDE SEQUENCE [LARGE SCALE GENOMIC DNA]</scope>
    <source>
        <strain evidence="1 2">NCTC11801</strain>
    </source>
</reference>
<organism evidence="1 2">
    <name type="scientific">Providencia rettgeri</name>
    <dbReference type="NCBI Taxonomy" id="587"/>
    <lineage>
        <taxon>Bacteria</taxon>
        <taxon>Pseudomonadati</taxon>
        <taxon>Pseudomonadota</taxon>
        <taxon>Gammaproteobacteria</taxon>
        <taxon>Enterobacterales</taxon>
        <taxon>Morganellaceae</taxon>
        <taxon>Providencia</taxon>
    </lineage>
</organism>
<accession>A0A379FP07</accession>